<protein>
    <submittedName>
        <fullName evidence="2">Uncharacterized protein</fullName>
    </submittedName>
</protein>
<reference evidence="2 3" key="1">
    <citation type="journal article" date="2019" name="Ecotoxicol. Environ. Saf.">
        <title>Microbial characterization of heavy metal resistant bacterial strains isolated from an electroplating wastewater treatment plant.</title>
        <authorList>
            <person name="Cai X."/>
            <person name="Zheng X."/>
            <person name="Zhang D."/>
            <person name="Iqbal W."/>
            <person name="Liu C."/>
            <person name="Yang B."/>
            <person name="Zhao X."/>
            <person name="Lu X."/>
            <person name="Mao Y."/>
        </authorList>
    </citation>
    <scope>NUCLEOTIDE SEQUENCE [LARGE SCALE GENOMIC DNA]</scope>
    <source>
        <strain evidence="2 3">Co1-1</strain>
    </source>
</reference>
<gene>
    <name evidence="2" type="ORF">D0437_30890</name>
</gene>
<dbReference type="EMBL" id="CP031778">
    <property type="protein sequence ID" value="QDZ77133.1"/>
    <property type="molecule type" value="Genomic_DNA"/>
</dbReference>
<evidence type="ECO:0000313" key="3">
    <source>
        <dbReference type="Proteomes" id="UP000321735"/>
    </source>
</evidence>
<organism evidence="2 3">
    <name type="scientific">Bacillus cereus</name>
    <dbReference type="NCBI Taxonomy" id="1396"/>
    <lineage>
        <taxon>Bacteria</taxon>
        <taxon>Bacillati</taxon>
        <taxon>Bacillota</taxon>
        <taxon>Bacilli</taxon>
        <taxon>Bacillales</taxon>
        <taxon>Bacillaceae</taxon>
        <taxon>Bacillus</taxon>
        <taxon>Bacillus cereus group</taxon>
    </lineage>
</organism>
<evidence type="ECO:0000256" key="1">
    <source>
        <dbReference type="SAM" id="MobiDB-lite"/>
    </source>
</evidence>
<feature type="region of interest" description="Disordered" evidence="1">
    <location>
        <begin position="1"/>
        <end position="21"/>
    </location>
</feature>
<dbReference type="AlphaFoldDB" id="A0A9X7M1Y6"/>
<proteinExistence type="predicted"/>
<evidence type="ECO:0000313" key="2">
    <source>
        <dbReference type="EMBL" id="QDZ77133.1"/>
    </source>
</evidence>
<sequence>MVSNGTRLNLPTGEGAPSKSEGVGGVFVIGGLGESSPVGLDNVQGLYILWLAVARHFFAEAKTKRGIGGNPRQAVFAPRSG</sequence>
<name>A0A9X7M1Y6_BACCE</name>
<accession>A0A9X7M1Y6</accession>
<dbReference type="Proteomes" id="UP000321735">
    <property type="component" value="Chromosome"/>
</dbReference>